<feature type="region of interest" description="Disordered" evidence="2">
    <location>
        <begin position="26"/>
        <end position="63"/>
    </location>
</feature>
<dbReference type="GO" id="GO:0030276">
    <property type="term" value="F:clathrin binding"/>
    <property type="evidence" value="ECO:0007669"/>
    <property type="project" value="TreeGrafter"/>
</dbReference>
<evidence type="ECO:0000259" key="3">
    <source>
        <dbReference type="PROSITE" id="PS50004"/>
    </source>
</evidence>
<dbReference type="PROSITE" id="PS50004">
    <property type="entry name" value="C2"/>
    <property type="match status" value="2"/>
</dbReference>
<dbReference type="AlphaFoldDB" id="A0AA88I5C8"/>
<dbReference type="SMART" id="SM00239">
    <property type="entry name" value="C2"/>
    <property type="match status" value="2"/>
</dbReference>
<evidence type="ECO:0000256" key="1">
    <source>
        <dbReference type="ARBA" id="ARBA00022737"/>
    </source>
</evidence>
<dbReference type="PANTHER" id="PTHR10024:SF234">
    <property type="entry name" value="SYNAPTOTAGMIN-15-RELATED"/>
    <property type="match status" value="1"/>
</dbReference>
<dbReference type="Pfam" id="PF00168">
    <property type="entry name" value="C2"/>
    <property type="match status" value="2"/>
</dbReference>
<feature type="compositionally biased region" description="Pro residues" evidence="2">
    <location>
        <begin position="92"/>
        <end position="101"/>
    </location>
</feature>
<evidence type="ECO:0000313" key="4">
    <source>
        <dbReference type="EMBL" id="KAK2720489.1"/>
    </source>
</evidence>
<dbReference type="SUPFAM" id="SSF49562">
    <property type="entry name" value="C2 domain (Calcium/lipid-binding domain, CaLB)"/>
    <property type="match status" value="2"/>
</dbReference>
<name>A0AA88I5C8_ARTSF</name>
<dbReference type="PRINTS" id="PR00399">
    <property type="entry name" value="SYNAPTOTAGMN"/>
</dbReference>
<dbReference type="InterPro" id="IPR001565">
    <property type="entry name" value="Synaptotagmin"/>
</dbReference>
<protein>
    <recommendedName>
        <fullName evidence="3">C2 domain-containing protein</fullName>
    </recommendedName>
</protein>
<dbReference type="FunFam" id="2.60.40.150:FF:000237">
    <property type="entry name" value="Synaptotagmin 15"/>
    <property type="match status" value="1"/>
</dbReference>
<evidence type="ECO:0000256" key="2">
    <source>
        <dbReference type="SAM" id="MobiDB-lite"/>
    </source>
</evidence>
<keyword evidence="5" id="KW-1185">Reference proteome</keyword>
<dbReference type="GO" id="GO:0000149">
    <property type="term" value="F:SNARE binding"/>
    <property type="evidence" value="ECO:0007669"/>
    <property type="project" value="TreeGrafter"/>
</dbReference>
<feature type="domain" description="C2" evidence="3">
    <location>
        <begin position="177"/>
        <end position="297"/>
    </location>
</feature>
<feature type="region of interest" description="Disordered" evidence="2">
    <location>
        <begin position="82"/>
        <end position="101"/>
    </location>
</feature>
<accession>A0AA88I5C8</accession>
<dbReference type="GO" id="GO:0005509">
    <property type="term" value="F:calcium ion binding"/>
    <property type="evidence" value="ECO:0007669"/>
    <property type="project" value="TreeGrafter"/>
</dbReference>
<dbReference type="InterPro" id="IPR035892">
    <property type="entry name" value="C2_domain_sf"/>
</dbReference>
<dbReference type="Gene3D" id="2.60.40.150">
    <property type="entry name" value="C2 domain"/>
    <property type="match status" value="2"/>
</dbReference>
<dbReference type="GO" id="GO:0005886">
    <property type="term" value="C:plasma membrane"/>
    <property type="evidence" value="ECO:0007669"/>
    <property type="project" value="TreeGrafter"/>
</dbReference>
<dbReference type="GO" id="GO:0001786">
    <property type="term" value="F:phosphatidylserine binding"/>
    <property type="evidence" value="ECO:0007669"/>
    <property type="project" value="TreeGrafter"/>
</dbReference>
<reference evidence="4" key="1">
    <citation type="submission" date="2023-07" db="EMBL/GenBank/DDBJ databases">
        <title>Chromosome-level genome assembly of Artemia franciscana.</title>
        <authorList>
            <person name="Jo E."/>
        </authorList>
    </citation>
    <scope>NUCLEOTIDE SEQUENCE</scope>
    <source>
        <tissue evidence="4">Whole body</tissue>
    </source>
</reference>
<proteinExistence type="predicted"/>
<dbReference type="PANTHER" id="PTHR10024">
    <property type="entry name" value="SYNAPTOTAGMIN"/>
    <property type="match status" value="1"/>
</dbReference>
<evidence type="ECO:0000313" key="5">
    <source>
        <dbReference type="Proteomes" id="UP001187531"/>
    </source>
</evidence>
<keyword evidence="1" id="KW-0677">Repeat</keyword>
<dbReference type="EMBL" id="JAVRJZ010000007">
    <property type="protein sequence ID" value="KAK2720489.1"/>
    <property type="molecule type" value="Genomic_DNA"/>
</dbReference>
<comment type="caution">
    <text evidence="4">The sequence shown here is derived from an EMBL/GenBank/DDBJ whole genome shotgun (WGS) entry which is preliminary data.</text>
</comment>
<feature type="compositionally biased region" description="Low complexity" evidence="2">
    <location>
        <begin position="47"/>
        <end position="58"/>
    </location>
</feature>
<sequence length="449" mass="50275">MSAFNSKKFQERLILPLGAKEIEFSVPACPSTPSKKSNSWRPGNQDSSPSSTASSSPSQQRNRSFSSAFLFPVGRSSSPLLSPIPHTSCPSSPLPPSSPCPSPSYSQFSHIFNRSFKGSRSPQASTALIVEQQEVIDRADTASPILGSSLYTLGSLNPELYKSCHDLEEETIYPDGHIGRVWFSLDYDRDKEKLNIGLMRIRNLKGKDSENTSCDPLVRIQLMPGERRYHQSSVQKKTCNPVYNENFGFHVHHSELAEQSLKVVVLDNSRSRGRKIIGQLIYSLKNSRLESGRQVIKEDLSKEVVNSPLQAAEILLALCYFPPPCDRITVTILQARNIKSIHSDSPDTYVKVTLLNQTKVVKSKKTNVIKDSSEPCYNENFQFRLTTEQIELANITVSVHQAHSKQKDKPIGKLVLGGFMFARGRGLAHWSEAISRPKEHVQKWHQLPF</sequence>
<organism evidence="4 5">
    <name type="scientific">Artemia franciscana</name>
    <name type="common">Brine shrimp</name>
    <name type="synonym">Artemia sanfranciscana</name>
    <dbReference type="NCBI Taxonomy" id="6661"/>
    <lineage>
        <taxon>Eukaryota</taxon>
        <taxon>Metazoa</taxon>
        <taxon>Ecdysozoa</taxon>
        <taxon>Arthropoda</taxon>
        <taxon>Crustacea</taxon>
        <taxon>Branchiopoda</taxon>
        <taxon>Anostraca</taxon>
        <taxon>Artemiidae</taxon>
        <taxon>Artemia</taxon>
    </lineage>
</organism>
<feature type="compositionally biased region" description="Polar residues" evidence="2">
    <location>
        <begin position="31"/>
        <end position="46"/>
    </location>
</feature>
<dbReference type="Proteomes" id="UP001187531">
    <property type="component" value="Unassembled WGS sequence"/>
</dbReference>
<dbReference type="GO" id="GO:0005544">
    <property type="term" value="F:calcium-dependent phospholipid binding"/>
    <property type="evidence" value="ECO:0007669"/>
    <property type="project" value="TreeGrafter"/>
</dbReference>
<dbReference type="GO" id="GO:0017156">
    <property type="term" value="P:calcium-ion regulated exocytosis"/>
    <property type="evidence" value="ECO:0007669"/>
    <property type="project" value="TreeGrafter"/>
</dbReference>
<dbReference type="GO" id="GO:0070382">
    <property type="term" value="C:exocytic vesicle"/>
    <property type="evidence" value="ECO:0007669"/>
    <property type="project" value="TreeGrafter"/>
</dbReference>
<dbReference type="InterPro" id="IPR000008">
    <property type="entry name" value="C2_dom"/>
</dbReference>
<gene>
    <name evidence="4" type="ORF">QYM36_004391</name>
</gene>
<feature type="domain" description="C2" evidence="3">
    <location>
        <begin position="310"/>
        <end position="445"/>
    </location>
</feature>